<dbReference type="Proteomes" id="UP001159427">
    <property type="component" value="Unassembled WGS sequence"/>
</dbReference>
<feature type="domain" description="Glycosyl transferase 64" evidence="6">
    <location>
        <begin position="15"/>
        <end position="215"/>
    </location>
</feature>
<gene>
    <name evidence="7" type="ORF">PEVE_00030027</name>
</gene>
<evidence type="ECO:0000313" key="7">
    <source>
        <dbReference type="EMBL" id="CAH3195340.1"/>
    </source>
</evidence>
<keyword evidence="5" id="KW-1015">Disulfide bond</keyword>
<dbReference type="SUPFAM" id="SSF53448">
    <property type="entry name" value="Nucleotide-diphospho-sugar transferases"/>
    <property type="match status" value="1"/>
</dbReference>
<dbReference type="EMBL" id="CALNXI010004229">
    <property type="protein sequence ID" value="CAH3195340.1"/>
    <property type="molecule type" value="Genomic_DNA"/>
</dbReference>
<protein>
    <recommendedName>
        <fullName evidence="6">Glycosyl transferase 64 domain-containing protein</fullName>
    </recommendedName>
</protein>
<keyword evidence="4" id="KW-0472">Membrane</keyword>
<evidence type="ECO:0000259" key="6">
    <source>
        <dbReference type="Pfam" id="PF09258"/>
    </source>
</evidence>
<reference evidence="7 8" key="1">
    <citation type="submission" date="2022-05" db="EMBL/GenBank/DDBJ databases">
        <authorList>
            <consortium name="Genoscope - CEA"/>
            <person name="William W."/>
        </authorList>
    </citation>
    <scope>NUCLEOTIDE SEQUENCE [LARGE SCALE GENOMIC DNA]</scope>
</reference>
<evidence type="ECO:0000256" key="4">
    <source>
        <dbReference type="ARBA" id="ARBA00023136"/>
    </source>
</evidence>
<dbReference type="InterPro" id="IPR029044">
    <property type="entry name" value="Nucleotide-diphossugar_trans"/>
</dbReference>
<keyword evidence="3" id="KW-0808">Transferase</keyword>
<comment type="subcellular location">
    <subcellularLocation>
        <location evidence="1">Endoplasmic reticulum membrane</location>
        <topology evidence="1">Single-pass type II membrane protein</topology>
    </subcellularLocation>
</comment>
<sequence length="232" mass="27145">MADRLPNRSNSLLAAKWPQLTKPVKVVRTKENKLSNRFYPYNEVETEAILAIDDDILMLTPDELEFGFQAWREFPDRLVGFPGRVHTNQNSSSQFKYESEWTNNVSMVLTGCAFHHKYFSHLFTYMMPSYIRDWVDKHMNCEDIAMNFMVANYTGKAPIKVTPRKRFRCPECVTESLWADPSHFVERSECLNEFVRAYGHMPLKTVEFRADPLLFGEKLPDRVKLYKDIGSI</sequence>
<evidence type="ECO:0000256" key="5">
    <source>
        <dbReference type="ARBA" id="ARBA00023157"/>
    </source>
</evidence>
<dbReference type="PANTHER" id="PTHR48261">
    <property type="entry name" value="ACETYLGLUCOSAMINYLTRANSFERASE"/>
    <property type="match status" value="1"/>
</dbReference>
<organism evidence="7 8">
    <name type="scientific">Porites evermanni</name>
    <dbReference type="NCBI Taxonomy" id="104178"/>
    <lineage>
        <taxon>Eukaryota</taxon>
        <taxon>Metazoa</taxon>
        <taxon>Cnidaria</taxon>
        <taxon>Anthozoa</taxon>
        <taxon>Hexacorallia</taxon>
        <taxon>Scleractinia</taxon>
        <taxon>Fungiina</taxon>
        <taxon>Poritidae</taxon>
        <taxon>Porites</taxon>
    </lineage>
</organism>
<name>A0ABN8SW03_9CNID</name>
<evidence type="ECO:0000256" key="2">
    <source>
        <dbReference type="ARBA" id="ARBA00010271"/>
    </source>
</evidence>
<dbReference type="InterPro" id="IPR015338">
    <property type="entry name" value="GT64_dom"/>
</dbReference>
<evidence type="ECO:0000313" key="8">
    <source>
        <dbReference type="Proteomes" id="UP001159427"/>
    </source>
</evidence>
<accession>A0ABN8SW03</accession>
<keyword evidence="8" id="KW-1185">Reference proteome</keyword>
<dbReference type="PANTHER" id="PTHR48261:SF5">
    <property type="entry name" value="EXOSTOSIN GLYCOSYLTRANSFERASE 2"/>
    <property type="match status" value="1"/>
</dbReference>
<evidence type="ECO:0000256" key="3">
    <source>
        <dbReference type="ARBA" id="ARBA00022679"/>
    </source>
</evidence>
<proteinExistence type="inferred from homology"/>
<comment type="caution">
    <text evidence="7">The sequence shown here is derived from an EMBL/GenBank/DDBJ whole genome shotgun (WGS) entry which is preliminary data.</text>
</comment>
<evidence type="ECO:0000256" key="1">
    <source>
        <dbReference type="ARBA" id="ARBA00004648"/>
    </source>
</evidence>
<dbReference type="Gene3D" id="3.90.550.10">
    <property type="entry name" value="Spore Coat Polysaccharide Biosynthesis Protein SpsA, Chain A"/>
    <property type="match status" value="1"/>
</dbReference>
<dbReference type="Pfam" id="PF09258">
    <property type="entry name" value="Glyco_transf_64"/>
    <property type="match status" value="1"/>
</dbReference>
<comment type="similarity">
    <text evidence="2">Belongs to the glycosyltransferase 47 family.</text>
</comment>
<dbReference type="InterPro" id="IPR004263">
    <property type="entry name" value="Exostosin"/>
</dbReference>